<proteinExistence type="predicted"/>
<name>A0A1I3Z141_9PROT</name>
<feature type="chain" id="PRO_5011727750" evidence="1">
    <location>
        <begin position="25"/>
        <end position="182"/>
    </location>
</feature>
<dbReference type="Proteomes" id="UP000199473">
    <property type="component" value="Unassembled WGS sequence"/>
</dbReference>
<keyword evidence="1" id="KW-0732">Signal</keyword>
<keyword evidence="3" id="KW-1185">Reference proteome</keyword>
<protein>
    <submittedName>
        <fullName evidence="2">Uncharacterized protein</fullName>
    </submittedName>
</protein>
<evidence type="ECO:0000313" key="2">
    <source>
        <dbReference type="EMBL" id="SFK37321.1"/>
    </source>
</evidence>
<dbReference type="EMBL" id="FOSQ01000002">
    <property type="protein sequence ID" value="SFK37321.1"/>
    <property type="molecule type" value="Genomic_DNA"/>
</dbReference>
<gene>
    <name evidence="2" type="ORF">SAMN02745775_10214</name>
</gene>
<sequence>MRAKTLRSLPILALLALGACTDPAAQHLGGYGDSVRGAAMHAPFILGDTALLAGQPARAARAAVQMEVLAQGFAANPIYNADASGSVLHATALGRAEMRRALGIAPDAPADLVIDTLRDAAAALDAGSPARAEAALSGPAYPAGAAATLARLNRLPYLPRVAEAAGAAWQEVRRRDGFGRRG</sequence>
<accession>A0A1I3Z141</accession>
<feature type="signal peptide" evidence="1">
    <location>
        <begin position="1"/>
        <end position="24"/>
    </location>
</feature>
<organism evidence="2 3">
    <name type="scientific">Falsiroseomonas stagni DSM 19981</name>
    <dbReference type="NCBI Taxonomy" id="1123062"/>
    <lineage>
        <taxon>Bacteria</taxon>
        <taxon>Pseudomonadati</taxon>
        <taxon>Pseudomonadota</taxon>
        <taxon>Alphaproteobacteria</taxon>
        <taxon>Acetobacterales</taxon>
        <taxon>Roseomonadaceae</taxon>
        <taxon>Falsiroseomonas</taxon>
    </lineage>
</organism>
<dbReference type="RefSeq" id="WP_092957654.1">
    <property type="nucleotide sequence ID" value="NZ_FOSQ01000002.1"/>
</dbReference>
<dbReference type="OrthoDB" id="7375778at2"/>
<evidence type="ECO:0000256" key="1">
    <source>
        <dbReference type="SAM" id="SignalP"/>
    </source>
</evidence>
<evidence type="ECO:0000313" key="3">
    <source>
        <dbReference type="Proteomes" id="UP000199473"/>
    </source>
</evidence>
<reference evidence="2 3" key="1">
    <citation type="submission" date="2016-10" db="EMBL/GenBank/DDBJ databases">
        <authorList>
            <person name="de Groot N.N."/>
        </authorList>
    </citation>
    <scope>NUCLEOTIDE SEQUENCE [LARGE SCALE GENOMIC DNA]</scope>
    <source>
        <strain evidence="2 3">DSM 19981</strain>
    </source>
</reference>
<dbReference type="PROSITE" id="PS51257">
    <property type="entry name" value="PROKAR_LIPOPROTEIN"/>
    <property type="match status" value="1"/>
</dbReference>
<dbReference type="AlphaFoldDB" id="A0A1I3Z141"/>